<comment type="subcellular location">
    <subcellularLocation>
        <location evidence="1">Cytoplasm</location>
    </subcellularLocation>
</comment>
<protein>
    <submittedName>
        <fullName evidence="7">Uncharacterized protein</fullName>
    </submittedName>
</protein>
<dbReference type="AlphaFoldDB" id="A0A2G9S3A1"/>
<proteinExistence type="predicted"/>
<evidence type="ECO:0000313" key="7">
    <source>
        <dbReference type="EMBL" id="PIO34622.1"/>
    </source>
</evidence>
<dbReference type="EMBL" id="KV928230">
    <property type="protein sequence ID" value="PIO34622.1"/>
    <property type="molecule type" value="Genomic_DNA"/>
</dbReference>
<evidence type="ECO:0000256" key="5">
    <source>
        <dbReference type="SAM" id="Coils"/>
    </source>
</evidence>
<keyword evidence="3" id="KW-0518">Myosin</keyword>
<evidence type="ECO:0000313" key="8">
    <source>
        <dbReference type="Proteomes" id="UP000228934"/>
    </source>
</evidence>
<evidence type="ECO:0000256" key="3">
    <source>
        <dbReference type="ARBA" id="ARBA00023123"/>
    </source>
</evidence>
<dbReference type="PANTHER" id="PTHR46349:SF6">
    <property type="entry name" value="MYOSIN-6-LIKE"/>
    <property type="match status" value="1"/>
</dbReference>
<feature type="non-terminal residue" evidence="7">
    <location>
        <position position="231"/>
    </location>
</feature>
<feature type="region of interest" description="Disordered" evidence="6">
    <location>
        <begin position="1"/>
        <end position="20"/>
    </location>
</feature>
<sequence length="231" mass="25765">MRVKGPGISGKGTGQEPGGPSIVSCFGALKVRELETELDLEQKRSADVIKVPVNSSILLWQAEEDRKNNLRLQDLVDKLQLKVKSYKRQTEEAEEHSNTNLSKCRRVQHDLEEAEERADIAESQVNKLRLKTRETITTKVSLLYRVQHYDYHMSLKSISDIKVAKGDERGVTPLIPGHMDSLSGRGSTILLKSPRARTGGRMRLWLDTQPGPLIVHGQDPSAFAGVCSDDI</sequence>
<gene>
    <name evidence="7" type="ORF">AB205_0056000</name>
</gene>
<dbReference type="SUPFAM" id="SSF57997">
    <property type="entry name" value="Tropomyosin"/>
    <property type="match status" value="1"/>
</dbReference>
<name>A0A2G9S3A1_AQUCT</name>
<dbReference type="Proteomes" id="UP000228934">
    <property type="component" value="Unassembled WGS sequence"/>
</dbReference>
<feature type="compositionally biased region" description="Gly residues" evidence="6">
    <location>
        <begin position="7"/>
        <end position="17"/>
    </location>
</feature>
<dbReference type="OrthoDB" id="2018427at2759"/>
<evidence type="ECO:0000256" key="6">
    <source>
        <dbReference type="SAM" id="MobiDB-lite"/>
    </source>
</evidence>
<evidence type="ECO:0000256" key="1">
    <source>
        <dbReference type="ARBA" id="ARBA00004496"/>
    </source>
</evidence>
<feature type="coiled-coil region" evidence="5">
    <location>
        <begin position="62"/>
        <end position="131"/>
    </location>
</feature>
<reference evidence="8" key="1">
    <citation type="journal article" date="2017" name="Nat. Commun.">
        <title>The North American bullfrog draft genome provides insight into hormonal regulation of long noncoding RNA.</title>
        <authorList>
            <person name="Hammond S.A."/>
            <person name="Warren R.L."/>
            <person name="Vandervalk B.P."/>
            <person name="Kucuk E."/>
            <person name="Khan H."/>
            <person name="Gibb E.A."/>
            <person name="Pandoh P."/>
            <person name="Kirk H."/>
            <person name="Zhao Y."/>
            <person name="Jones M."/>
            <person name="Mungall A.J."/>
            <person name="Coope R."/>
            <person name="Pleasance S."/>
            <person name="Moore R.A."/>
            <person name="Holt R.A."/>
            <person name="Round J.M."/>
            <person name="Ohora S."/>
            <person name="Walle B.V."/>
            <person name="Veldhoen N."/>
            <person name="Helbing C.C."/>
            <person name="Birol I."/>
        </authorList>
    </citation>
    <scope>NUCLEOTIDE SEQUENCE [LARGE SCALE GENOMIC DNA]</scope>
</reference>
<keyword evidence="4" id="KW-0505">Motor protein</keyword>
<dbReference type="PANTHER" id="PTHR46349">
    <property type="entry name" value="CINGULIN-LIKE PROTEIN 1-RELATED"/>
    <property type="match status" value="1"/>
</dbReference>
<accession>A0A2G9S3A1</accession>
<keyword evidence="5" id="KW-0175">Coiled coil</keyword>
<keyword evidence="2" id="KW-0963">Cytoplasm</keyword>
<organism evidence="7 8">
    <name type="scientific">Aquarana catesbeiana</name>
    <name type="common">American bullfrog</name>
    <name type="synonym">Rana catesbeiana</name>
    <dbReference type="NCBI Taxonomy" id="8400"/>
    <lineage>
        <taxon>Eukaryota</taxon>
        <taxon>Metazoa</taxon>
        <taxon>Chordata</taxon>
        <taxon>Craniata</taxon>
        <taxon>Vertebrata</taxon>
        <taxon>Euteleostomi</taxon>
        <taxon>Amphibia</taxon>
        <taxon>Batrachia</taxon>
        <taxon>Anura</taxon>
        <taxon>Neobatrachia</taxon>
        <taxon>Ranoidea</taxon>
        <taxon>Ranidae</taxon>
        <taxon>Aquarana</taxon>
    </lineage>
</organism>
<evidence type="ECO:0000256" key="4">
    <source>
        <dbReference type="ARBA" id="ARBA00023175"/>
    </source>
</evidence>
<evidence type="ECO:0000256" key="2">
    <source>
        <dbReference type="ARBA" id="ARBA00022490"/>
    </source>
</evidence>
<keyword evidence="8" id="KW-1185">Reference proteome</keyword>